<dbReference type="EMBL" id="FOUU01000013">
    <property type="protein sequence ID" value="SFN08026.1"/>
    <property type="molecule type" value="Genomic_DNA"/>
</dbReference>
<dbReference type="GO" id="GO:0032259">
    <property type="term" value="P:methylation"/>
    <property type="evidence" value="ECO:0007669"/>
    <property type="project" value="UniProtKB-KW"/>
</dbReference>
<sequence>MQLSRYNIKFPLIEPNRLDQDEAFFFLLENGNKTRIRFHDYAEIYKRPGLYEQLFYRRLKCCSPQKVVETLAKVLRDNLINVTELRVLDLGAGNGMVGEQLHAHGVARVVGVDIVEEAHRACERDRPGIYDAYYVCDFTKLEEAFREHIASWQFNCLTCVAALGFGDIPVRAFANAFNLVCDSGWIAFNIKDSFVLKEDRTGFSRLIRTLINNGILEIHHLERYRHRISIDGRPLFYYAIVGRKMSHIPDEMVNSIATG</sequence>
<keyword evidence="3" id="KW-1185">Reference proteome</keyword>
<dbReference type="STRING" id="39841.SAMN05660836_02595"/>
<dbReference type="Proteomes" id="UP000199611">
    <property type="component" value="Unassembled WGS sequence"/>
</dbReference>
<accession>A0A1I4W478</accession>
<evidence type="ECO:0000313" key="3">
    <source>
        <dbReference type="Proteomes" id="UP000199611"/>
    </source>
</evidence>
<proteinExistence type="predicted"/>
<organism evidence="2 3">
    <name type="scientific">Thermodesulforhabdus norvegica</name>
    <dbReference type="NCBI Taxonomy" id="39841"/>
    <lineage>
        <taxon>Bacteria</taxon>
        <taxon>Pseudomonadati</taxon>
        <taxon>Thermodesulfobacteriota</taxon>
        <taxon>Syntrophobacteria</taxon>
        <taxon>Syntrophobacterales</taxon>
        <taxon>Thermodesulforhabdaceae</taxon>
        <taxon>Thermodesulforhabdus</taxon>
    </lineage>
</organism>
<dbReference type="Gene3D" id="3.40.50.150">
    <property type="entry name" value="Vaccinia Virus protein VP39"/>
    <property type="match status" value="1"/>
</dbReference>
<evidence type="ECO:0000259" key="1">
    <source>
        <dbReference type="Pfam" id="PF08241"/>
    </source>
</evidence>
<reference evidence="2 3" key="1">
    <citation type="submission" date="2016-10" db="EMBL/GenBank/DDBJ databases">
        <authorList>
            <person name="de Groot N.N."/>
        </authorList>
    </citation>
    <scope>NUCLEOTIDE SEQUENCE [LARGE SCALE GENOMIC DNA]</scope>
    <source>
        <strain evidence="2 3">DSM 9990</strain>
    </source>
</reference>
<dbReference type="AlphaFoldDB" id="A0A1I4W478"/>
<gene>
    <name evidence="2" type="ORF">SAMN05660836_02595</name>
</gene>
<dbReference type="RefSeq" id="WP_093396391.1">
    <property type="nucleotide sequence ID" value="NZ_FOUU01000013.1"/>
</dbReference>
<dbReference type="CDD" id="cd02440">
    <property type="entry name" value="AdoMet_MTases"/>
    <property type="match status" value="1"/>
</dbReference>
<feature type="domain" description="Methyltransferase type 11" evidence="1">
    <location>
        <begin position="88"/>
        <end position="188"/>
    </location>
</feature>
<dbReference type="Pfam" id="PF08241">
    <property type="entry name" value="Methyltransf_11"/>
    <property type="match status" value="1"/>
</dbReference>
<evidence type="ECO:0000313" key="2">
    <source>
        <dbReference type="EMBL" id="SFN08026.1"/>
    </source>
</evidence>
<name>A0A1I4W478_9BACT</name>
<protein>
    <submittedName>
        <fullName evidence="2">Methyltransferase domain-containing protein</fullName>
    </submittedName>
</protein>
<dbReference type="GO" id="GO:0008168">
    <property type="term" value="F:methyltransferase activity"/>
    <property type="evidence" value="ECO:0007669"/>
    <property type="project" value="UniProtKB-KW"/>
</dbReference>
<keyword evidence="2" id="KW-0489">Methyltransferase</keyword>
<dbReference type="SUPFAM" id="SSF53335">
    <property type="entry name" value="S-adenosyl-L-methionine-dependent methyltransferases"/>
    <property type="match status" value="1"/>
</dbReference>
<keyword evidence="2" id="KW-0808">Transferase</keyword>
<dbReference type="InterPro" id="IPR013216">
    <property type="entry name" value="Methyltransf_11"/>
</dbReference>
<dbReference type="InterPro" id="IPR029063">
    <property type="entry name" value="SAM-dependent_MTases_sf"/>
</dbReference>
<dbReference type="OrthoDB" id="465636at2"/>